<dbReference type="EMBL" id="JACEEZ010021847">
    <property type="protein sequence ID" value="KAG0713025.1"/>
    <property type="molecule type" value="Genomic_DNA"/>
</dbReference>
<dbReference type="PANTHER" id="PTHR22746:SF10">
    <property type="entry name" value="GUANINE NUCLEOTIDE EXCHANGE FACTOR SUBUNIT RIC1"/>
    <property type="match status" value="1"/>
</dbReference>
<dbReference type="GO" id="GO:0006886">
    <property type="term" value="P:intracellular protein transport"/>
    <property type="evidence" value="ECO:0007669"/>
    <property type="project" value="InterPro"/>
</dbReference>
<sequence length="88" mass="9982">MYYPLGLPRRLQMPGGAGHGQVKAIVCNRDRVLFAVLTEKSIWIWFSRPCVPVVVHQRSEESVTTIGTNQMLEWRHDSSMIVVSVSDL</sequence>
<dbReference type="InterPro" id="IPR040096">
    <property type="entry name" value="Ric1"/>
</dbReference>
<protein>
    <submittedName>
        <fullName evidence="1">Guanine nucleotide exchange factor subunit Rich</fullName>
    </submittedName>
</protein>
<evidence type="ECO:0000313" key="1">
    <source>
        <dbReference type="EMBL" id="KAG0713025.1"/>
    </source>
</evidence>
<dbReference type="GO" id="GO:0005829">
    <property type="term" value="C:cytosol"/>
    <property type="evidence" value="ECO:0007669"/>
    <property type="project" value="TreeGrafter"/>
</dbReference>
<evidence type="ECO:0000313" key="2">
    <source>
        <dbReference type="Proteomes" id="UP000770661"/>
    </source>
</evidence>
<dbReference type="GO" id="GO:0000139">
    <property type="term" value="C:Golgi membrane"/>
    <property type="evidence" value="ECO:0007669"/>
    <property type="project" value="TreeGrafter"/>
</dbReference>
<gene>
    <name evidence="1" type="primary">Rich</name>
    <name evidence="1" type="ORF">GWK47_017161</name>
</gene>
<proteinExistence type="predicted"/>
<organism evidence="1 2">
    <name type="scientific">Chionoecetes opilio</name>
    <name type="common">Atlantic snow crab</name>
    <name type="synonym">Cancer opilio</name>
    <dbReference type="NCBI Taxonomy" id="41210"/>
    <lineage>
        <taxon>Eukaryota</taxon>
        <taxon>Metazoa</taxon>
        <taxon>Ecdysozoa</taxon>
        <taxon>Arthropoda</taxon>
        <taxon>Crustacea</taxon>
        <taxon>Multicrustacea</taxon>
        <taxon>Malacostraca</taxon>
        <taxon>Eumalacostraca</taxon>
        <taxon>Eucarida</taxon>
        <taxon>Decapoda</taxon>
        <taxon>Pleocyemata</taxon>
        <taxon>Brachyura</taxon>
        <taxon>Eubrachyura</taxon>
        <taxon>Majoidea</taxon>
        <taxon>Majidae</taxon>
        <taxon>Chionoecetes</taxon>
    </lineage>
</organism>
<dbReference type="GO" id="GO:0042147">
    <property type="term" value="P:retrograde transport, endosome to Golgi"/>
    <property type="evidence" value="ECO:0007669"/>
    <property type="project" value="TreeGrafter"/>
</dbReference>
<dbReference type="GO" id="GO:0034066">
    <property type="term" value="C:Ric1-Rgp1 guanyl-nucleotide exchange factor complex"/>
    <property type="evidence" value="ECO:0007669"/>
    <property type="project" value="InterPro"/>
</dbReference>
<reference evidence="1" key="1">
    <citation type="submission" date="2020-07" db="EMBL/GenBank/DDBJ databases">
        <title>The High-quality genome of the commercially important snow crab, Chionoecetes opilio.</title>
        <authorList>
            <person name="Jeong J.-H."/>
            <person name="Ryu S."/>
        </authorList>
    </citation>
    <scope>NUCLEOTIDE SEQUENCE</scope>
    <source>
        <strain evidence="1">MADBK_172401_WGS</strain>
        <tissue evidence="1">Digestive gland</tissue>
    </source>
</reference>
<dbReference type="OrthoDB" id="67540at2759"/>
<dbReference type="Proteomes" id="UP000770661">
    <property type="component" value="Unassembled WGS sequence"/>
</dbReference>
<comment type="caution">
    <text evidence="1">The sequence shown here is derived from an EMBL/GenBank/DDBJ whole genome shotgun (WGS) entry which is preliminary data.</text>
</comment>
<name>A0A8J5CJ93_CHIOP</name>
<accession>A0A8J5CJ93</accession>
<keyword evidence="2" id="KW-1185">Reference proteome</keyword>
<dbReference type="AlphaFoldDB" id="A0A8J5CJ93"/>
<dbReference type="PANTHER" id="PTHR22746">
    <property type="entry name" value="RAB6A-GEF COMPLEX PARTNER PROTEIN 1"/>
    <property type="match status" value="1"/>
</dbReference>